<evidence type="ECO:0000259" key="6">
    <source>
        <dbReference type="PROSITE" id="PS50835"/>
    </source>
</evidence>
<dbReference type="CDD" id="cd00096">
    <property type="entry name" value="Ig"/>
    <property type="match status" value="1"/>
</dbReference>
<evidence type="ECO:0000256" key="3">
    <source>
        <dbReference type="ARBA" id="ARBA00023180"/>
    </source>
</evidence>
<dbReference type="Pfam" id="PF13927">
    <property type="entry name" value="Ig_3"/>
    <property type="match status" value="8"/>
</dbReference>
<gene>
    <name evidence="7" type="primary">CEACAM5</name>
    <name evidence="7" type="ORF">N1851_023306</name>
</gene>
<dbReference type="EMBL" id="JAOPHQ010004296">
    <property type="protein sequence ID" value="KAK0139786.1"/>
    <property type="molecule type" value="Genomic_DNA"/>
</dbReference>
<evidence type="ECO:0000256" key="5">
    <source>
        <dbReference type="SAM" id="SignalP"/>
    </source>
</evidence>
<sequence>MSIFLLFLMQGALTSGAVEVKPSTNPIRVGDTLVLAVSPTAKINSGSWSTGAAVIVTWVGPQQSVFPNHIGRASVDSTTGALTLRSVTLADTGVYTVQGTDPVLTASATITALEGISNVNLTTNVTIFVEFRDSVVLACLANGPSPAFLWMNGSSVVTAGNRVQIGAGGSTLTILNVTRYDRGPFTCNVSNAVSTEISQSPNLTIYYGPDHMELRGNGQNISDFLLGSNLNISCSAKSHPTAQFQWAFQGDVLNTTGPDMMLYSISEKHSGLYSCLAYNNVTQMYSNITKHINIDHICGETIIASQTQLPVGSNVTLRLSNQTKINFGTWNFKGGNIVLIAGDAQIIYPAWKDRVTFNRTTSALSISSLQVADSGIYSLSAGQPNFKADVKLLVQVPVTMAKVNANGVQPILNKNFNLTCDTVGFVETIYWIKNGSALQTTSQIMLDKHNTTVTFSPVLLSDNGYYECKASNLVSSLTSGRQALHVAYGPYTPVITGPEVMASGENITLFCSADSYPPSSFHWMFHSSVSGNTSLGNASHTSLGNTSTLALGPLTLNMTGMYTCFAHNNVTNQNNSTKTMLKVVAPVTMAKVNANGVQPILNKNFNLTCDTVGFVETIYWIKNGSALQTTSQIMLDKHNTTVTFSPVLLSDNGYYECKASSLVSSLTSGRQALHVAYGPYTPVITGPEVVESGESITLSCSADSYPPSSFHWMFHSSVSGNTSLGNASHTSLGNTSTLALGPLTLNMTGMYTCFAHNNVTNQNNSTKTMLKVVDSIKYVHVEGPSTAAIQGLPFTLRCNVTGVADHVYWMKDKRMLQTDNTTTVHNYTLAFNPVRTEDNGYYQCTGANTLTNMTSPPYALHVSFGPYTPNITGPLIAETGQDVVFNCSASSYPPSSYHWYFNGTNKGNSPMLEIFHLSLNMSGEYTCMAINNVTKKNSTSSTSLKVIKGIKSVVIKEGSLPIQSHNFTLSCEVAGPYDSMYWMKDGVRLSSSNASTHDLHMSYYMQNNSLHFSPVTTNDNGVYKCAAINLIRTYSSPEYKLLVNCE</sequence>
<feature type="domain" description="Ig-like" evidence="6">
    <location>
        <begin position="490"/>
        <end position="582"/>
    </location>
</feature>
<comment type="caution">
    <text evidence="7">The sequence shown here is derived from an EMBL/GenBank/DDBJ whole genome shotgun (WGS) entry which is preliminary data.</text>
</comment>
<evidence type="ECO:0000256" key="4">
    <source>
        <dbReference type="ARBA" id="ARBA00023319"/>
    </source>
</evidence>
<dbReference type="PANTHER" id="PTHR44337:SF20">
    <property type="entry name" value="CARCINOEMBRYONIC ANTIGEN-RELATED CELL ADHESION MOLECULE 5-RELATED"/>
    <property type="match status" value="1"/>
</dbReference>
<feature type="domain" description="Ig-like" evidence="6">
    <location>
        <begin position="776"/>
        <end position="863"/>
    </location>
</feature>
<proteinExistence type="predicted"/>
<feature type="signal peptide" evidence="5">
    <location>
        <begin position="1"/>
        <end position="16"/>
    </location>
</feature>
<feature type="domain" description="Ig-like" evidence="6">
    <location>
        <begin position="866"/>
        <end position="940"/>
    </location>
</feature>
<keyword evidence="3" id="KW-0325">Glycoprotein</keyword>
<feature type="domain" description="Ig-like" evidence="6">
    <location>
        <begin position="679"/>
        <end position="771"/>
    </location>
</feature>
<dbReference type="Proteomes" id="UP001174136">
    <property type="component" value="Unassembled WGS sequence"/>
</dbReference>
<dbReference type="AlphaFoldDB" id="A0AA47NV59"/>
<dbReference type="InterPro" id="IPR013783">
    <property type="entry name" value="Ig-like_fold"/>
</dbReference>
<keyword evidence="1 5" id="KW-0732">Signal</keyword>
<feature type="chain" id="PRO_5041461402" evidence="5">
    <location>
        <begin position="17"/>
        <end position="1046"/>
    </location>
</feature>
<feature type="domain" description="Ig-like" evidence="6">
    <location>
        <begin position="397"/>
        <end position="485"/>
    </location>
</feature>
<dbReference type="SUPFAM" id="SSF48726">
    <property type="entry name" value="Immunoglobulin"/>
    <property type="match status" value="11"/>
</dbReference>
<dbReference type="InterPro" id="IPR052598">
    <property type="entry name" value="IgSF_CEA-related"/>
</dbReference>
<feature type="domain" description="Ig-like" evidence="6">
    <location>
        <begin position="942"/>
        <end position="1044"/>
    </location>
</feature>
<dbReference type="InterPro" id="IPR007110">
    <property type="entry name" value="Ig-like_dom"/>
</dbReference>
<organism evidence="7 8">
    <name type="scientific">Merluccius polli</name>
    <name type="common">Benguela hake</name>
    <name type="synonym">Merluccius cadenati</name>
    <dbReference type="NCBI Taxonomy" id="89951"/>
    <lineage>
        <taxon>Eukaryota</taxon>
        <taxon>Metazoa</taxon>
        <taxon>Chordata</taxon>
        <taxon>Craniata</taxon>
        <taxon>Vertebrata</taxon>
        <taxon>Euteleostomi</taxon>
        <taxon>Actinopterygii</taxon>
        <taxon>Neopterygii</taxon>
        <taxon>Teleostei</taxon>
        <taxon>Neoteleostei</taxon>
        <taxon>Acanthomorphata</taxon>
        <taxon>Zeiogadaria</taxon>
        <taxon>Gadariae</taxon>
        <taxon>Gadiformes</taxon>
        <taxon>Gadoidei</taxon>
        <taxon>Merlucciidae</taxon>
        <taxon>Merluccius</taxon>
    </lineage>
</organism>
<feature type="domain" description="Ig-like" evidence="6">
    <location>
        <begin position="209"/>
        <end position="289"/>
    </location>
</feature>
<dbReference type="InterPro" id="IPR003598">
    <property type="entry name" value="Ig_sub2"/>
</dbReference>
<name>A0AA47NV59_MERPO</name>
<evidence type="ECO:0000313" key="8">
    <source>
        <dbReference type="Proteomes" id="UP001174136"/>
    </source>
</evidence>
<protein>
    <submittedName>
        <fullName evidence="7">Carcinoembryonic antigen-related cell adhesion molecule 5</fullName>
    </submittedName>
</protein>
<dbReference type="SMART" id="SM00409">
    <property type="entry name" value="IG"/>
    <property type="match status" value="11"/>
</dbReference>
<keyword evidence="8" id="KW-1185">Reference proteome</keyword>
<evidence type="ECO:0000256" key="2">
    <source>
        <dbReference type="ARBA" id="ARBA00023157"/>
    </source>
</evidence>
<dbReference type="Pfam" id="PF13895">
    <property type="entry name" value="Ig_2"/>
    <property type="match status" value="1"/>
</dbReference>
<feature type="domain" description="Ig-like" evidence="6">
    <location>
        <begin position="586"/>
        <end position="667"/>
    </location>
</feature>
<keyword evidence="2" id="KW-1015">Disulfide bond</keyword>
<feature type="domain" description="Ig-like" evidence="6">
    <location>
        <begin position="102"/>
        <end position="204"/>
    </location>
</feature>
<evidence type="ECO:0000313" key="7">
    <source>
        <dbReference type="EMBL" id="KAK0139786.1"/>
    </source>
</evidence>
<reference evidence="7" key="1">
    <citation type="journal article" date="2023" name="Front. Mar. Sci.">
        <title>A new Merluccius polli reference genome to investigate the effects of global change in West African waters.</title>
        <authorList>
            <person name="Mateo J.L."/>
            <person name="Blanco-Fernandez C."/>
            <person name="Garcia-Vazquez E."/>
            <person name="Machado-Schiaffino G."/>
        </authorList>
    </citation>
    <scope>NUCLEOTIDE SEQUENCE</scope>
    <source>
        <strain evidence="7">C29</strain>
        <tissue evidence="7">Fin</tissue>
    </source>
</reference>
<accession>A0AA47NV59</accession>
<dbReference type="PANTHER" id="PTHR44337">
    <property type="entry name" value="CARCINOEMBRYONIC ANTIGEN-RELATED CELL ADHESION MOLECULE 8"/>
    <property type="match status" value="1"/>
</dbReference>
<keyword evidence="4" id="KW-0393">Immunoglobulin domain</keyword>
<dbReference type="InterPro" id="IPR036179">
    <property type="entry name" value="Ig-like_dom_sf"/>
</dbReference>
<dbReference type="SMART" id="SM00408">
    <property type="entry name" value="IGc2"/>
    <property type="match status" value="9"/>
</dbReference>
<evidence type="ECO:0000256" key="1">
    <source>
        <dbReference type="ARBA" id="ARBA00022729"/>
    </source>
</evidence>
<dbReference type="InterPro" id="IPR003599">
    <property type="entry name" value="Ig_sub"/>
</dbReference>
<dbReference type="Gene3D" id="2.60.40.10">
    <property type="entry name" value="Immunoglobulins"/>
    <property type="match status" value="11"/>
</dbReference>
<dbReference type="PROSITE" id="PS50835">
    <property type="entry name" value="IG_LIKE"/>
    <property type="match status" value="9"/>
</dbReference>